<dbReference type="GO" id="GO:0006955">
    <property type="term" value="P:immune response"/>
    <property type="evidence" value="ECO:0000318"/>
    <property type="project" value="GO_Central"/>
</dbReference>
<dbReference type="Proteomes" id="UP000002280">
    <property type="component" value="Chromosome 1"/>
</dbReference>
<dbReference type="PANTHER" id="PTHR23267">
    <property type="entry name" value="IMMUNOGLOBULIN LIGHT CHAIN"/>
    <property type="match status" value="1"/>
</dbReference>
<evidence type="ECO:0000259" key="5">
    <source>
        <dbReference type="PROSITE" id="PS50835"/>
    </source>
</evidence>
<dbReference type="InterPro" id="IPR036179">
    <property type="entry name" value="Ig-like_dom_sf"/>
</dbReference>
<feature type="region of interest" description="Disordered" evidence="4">
    <location>
        <begin position="161"/>
        <end position="181"/>
    </location>
</feature>
<protein>
    <recommendedName>
        <fullName evidence="5">Ig-like domain-containing protein</fullName>
    </recommendedName>
</protein>
<dbReference type="InterPro" id="IPR050150">
    <property type="entry name" value="IgV_Light_Chain"/>
</dbReference>
<dbReference type="GO" id="GO:0019814">
    <property type="term" value="C:immunoglobulin complex"/>
    <property type="evidence" value="ECO:0000318"/>
    <property type="project" value="GO_Central"/>
</dbReference>
<dbReference type="PROSITE" id="PS50835">
    <property type="entry name" value="IG_LIKE"/>
    <property type="match status" value="1"/>
</dbReference>
<dbReference type="AlphaFoldDB" id="A0A5F8HA70"/>
<dbReference type="GeneTree" id="ENSGT00940000153770"/>
<keyword evidence="3" id="KW-1280">Immunoglobulin</keyword>
<evidence type="ECO:0000256" key="4">
    <source>
        <dbReference type="SAM" id="MobiDB-lite"/>
    </source>
</evidence>
<reference evidence="6" key="2">
    <citation type="submission" date="2025-08" db="UniProtKB">
        <authorList>
            <consortium name="Ensembl"/>
        </authorList>
    </citation>
    <scope>IDENTIFICATION</scope>
</reference>
<keyword evidence="7" id="KW-1185">Reference proteome</keyword>
<evidence type="ECO:0000313" key="6">
    <source>
        <dbReference type="Ensembl" id="ENSMODP00000056854.1"/>
    </source>
</evidence>
<dbReference type="Gene3D" id="2.60.40.10">
    <property type="entry name" value="Immunoglobulins"/>
    <property type="match status" value="1"/>
</dbReference>
<dbReference type="SMART" id="SM00409">
    <property type="entry name" value="IG"/>
    <property type="match status" value="1"/>
</dbReference>
<dbReference type="GO" id="GO:0002250">
    <property type="term" value="P:adaptive immune response"/>
    <property type="evidence" value="ECO:0007669"/>
    <property type="project" value="UniProtKB-KW"/>
</dbReference>
<dbReference type="GO" id="GO:0005576">
    <property type="term" value="C:extracellular region"/>
    <property type="evidence" value="ECO:0007669"/>
    <property type="project" value="UniProtKB-ARBA"/>
</dbReference>
<keyword evidence="1" id="KW-0391">Immunity</keyword>
<sequence>MRTQGTFHGHHTRYKYLSASICLTLNPEVSAYSCCADRMIPRAHLLWLLVLWAQGSQGKIVLTQSPSSLSASPGERVTINCKASESITYSDGDDLLYWYQHKPGQAPRCLIYWATNLASGVPARFSGSRSGTDFTLSISSMEPEDAAVYYCQQDYKEPPTVKYSQTKTSQGSGQMSSEAPAPQLLPLPQKVLWGLLKGSLSTSLWHSLSLPGLSSVPCEETHQKKRLETFWLRSNLAVFPV</sequence>
<organism evidence="6 7">
    <name type="scientific">Monodelphis domestica</name>
    <name type="common">Gray short-tailed opossum</name>
    <dbReference type="NCBI Taxonomy" id="13616"/>
    <lineage>
        <taxon>Eukaryota</taxon>
        <taxon>Metazoa</taxon>
        <taxon>Chordata</taxon>
        <taxon>Craniata</taxon>
        <taxon>Vertebrata</taxon>
        <taxon>Euteleostomi</taxon>
        <taxon>Mammalia</taxon>
        <taxon>Metatheria</taxon>
        <taxon>Didelphimorphia</taxon>
        <taxon>Didelphidae</taxon>
        <taxon>Monodelphis</taxon>
    </lineage>
</organism>
<evidence type="ECO:0000313" key="7">
    <source>
        <dbReference type="Proteomes" id="UP000002280"/>
    </source>
</evidence>
<evidence type="ECO:0000256" key="1">
    <source>
        <dbReference type="ARBA" id="ARBA00022859"/>
    </source>
</evidence>
<feature type="domain" description="Ig-like" evidence="5">
    <location>
        <begin position="58"/>
        <end position="162"/>
    </location>
</feature>
<dbReference type="Bgee" id="ENSMODG00000038319">
    <property type="expression patterns" value="Expressed in lung and 5 other cell types or tissues"/>
</dbReference>
<evidence type="ECO:0000256" key="2">
    <source>
        <dbReference type="ARBA" id="ARBA00023130"/>
    </source>
</evidence>
<dbReference type="Ensembl" id="ENSMODT00000061349.1">
    <property type="protein sequence ID" value="ENSMODP00000056854.1"/>
    <property type="gene ID" value="ENSMODG00000038319.1"/>
</dbReference>
<dbReference type="GO" id="GO:0005886">
    <property type="term" value="C:plasma membrane"/>
    <property type="evidence" value="ECO:0007669"/>
    <property type="project" value="UniProtKB-ARBA"/>
</dbReference>
<dbReference type="SUPFAM" id="SSF48726">
    <property type="entry name" value="Immunoglobulin"/>
    <property type="match status" value="1"/>
</dbReference>
<keyword evidence="2" id="KW-1064">Adaptive immunity</keyword>
<dbReference type="FunFam" id="2.60.40.10:FF:000350">
    <property type="entry name" value="Immunoglobulin kappa chain variable 18-36"/>
    <property type="match status" value="1"/>
</dbReference>
<dbReference type="InterPro" id="IPR003599">
    <property type="entry name" value="Ig_sub"/>
</dbReference>
<dbReference type="InterPro" id="IPR007110">
    <property type="entry name" value="Ig-like_dom"/>
</dbReference>
<evidence type="ECO:0000256" key="3">
    <source>
        <dbReference type="ARBA" id="ARBA00043265"/>
    </source>
</evidence>
<accession>A0A5F8HA70</accession>
<proteinExistence type="predicted"/>
<dbReference type="OMA" id="LWRLRTC"/>
<dbReference type="Pfam" id="PF07686">
    <property type="entry name" value="V-set"/>
    <property type="match status" value="1"/>
</dbReference>
<dbReference type="InterPro" id="IPR013106">
    <property type="entry name" value="Ig_V-set"/>
</dbReference>
<feature type="compositionally biased region" description="Polar residues" evidence="4">
    <location>
        <begin position="162"/>
        <end position="177"/>
    </location>
</feature>
<reference evidence="6 7" key="1">
    <citation type="journal article" date="2007" name="Nature">
        <title>Genome of the marsupial Monodelphis domestica reveals innovation in non-coding sequences.</title>
        <authorList>
            <person name="Mikkelsen T.S."/>
            <person name="Wakefield M.J."/>
            <person name="Aken B."/>
            <person name="Amemiya C.T."/>
            <person name="Chang J.L."/>
            <person name="Duke S."/>
            <person name="Garber M."/>
            <person name="Gentles A.J."/>
            <person name="Goodstadt L."/>
            <person name="Heger A."/>
            <person name="Jurka J."/>
            <person name="Kamal M."/>
            <person name="Mauceli E."/>
            <person name="Searle S.M."/>
            <person name="Sharpe T."/>
            <person name="Baker M.L."/>
            <person name="Batzer M.A."/>
            <person name="Benos P.V."/>
            <person name="Belov K."/>
            <person name="Clamp M."/>
            <person name="Cook A."/>
            <person name="Cuff J."/>
            <person name="Das R."/>
            <person name="Davidow L."/>
            <person name="Deakin J.E."/>
            <person name="Fazzari M.J."/>
            <person name="Glass J.L."/>
            <person name="Grabherr M."/>
            <person name="Greally J.M."/>
            <person name="Gu W."/>
            <person name="Hore T.A."/>
            <person name="Huttley G.A."/>
            <person name="Kleber M."/>
            <person name="Jirtle R.L."/>
            <person name="Koina E."/>
            <person name="Lee J.T."/>
            <person name="Mahony S."/>
            <person name="Marra M.A."/>
            <person name="Miller R.D."/>
            <person name="Nicholls R.D."/>
            <person name="Oda M."/>
            <person name="Papenfuss A.T."/>
            <person name="Parra Z.E."/>
            <person name="Pollock D.D."/>
            <person name="Ray D.A."/>
            <person name="Schein J.E."/>
            <person name="Speed T.P."/>
            <person name="Thompson K."/>
            <person name="VandeBerg J.L."/>
            <person name="Wade C.M."/>
            <person name="Walker J.A."/>
            <person name="Waters P.D."/>
            <person name="Webber C."/>
            <person name="Weidman J.R."/>
            <person name="Xie X."/>
            <person name="Zody M.C."/>
            <person name="Baldwin J."/>
            <person name="Abdouelleil A."/>
            <person name="Abdulkadir J."/>
            <person name="Abebe A."/>
            <person name="Abera B."/>
            <person name="Abreu J."/>
            <person name="Acer S.C."/>
            <person name="Aftuck L."/>
            <person name="Alexander A."/>
            <person name="An P."/>
            <person name="Anderson E."/>
            <person name="Anderson S."/>
            <person name="Arachi H."/>
            <person name="Azer M."/>
            <person name="Bachantsang P."/>
            <person name="Barry A."/>
            <person name="Bayul T."/>
            <person name="Berlin A."/>
            <person name="Bessette D."/>
            <person name="Bloom T."/>
            <person name="Bloom T."/>
            <person name="Boguslavskiy L."/>
            <person name="Bonnet C."/>
            <person name="Boukhgalter B."/>
            <person name="Bourzgui I."/>
            <person name="Brown A."/>
            <person name="Cahill P."/>
            <person name="Channer S."/>
            <person name="Cheshatsang Y."/>
            <person name="Chuda L."/>
            <person name="Citroen M."/>
            <person name="Collymore A."/>
            <person name="Cooke P."/>
            <person name="Costello M."/>
            <person name="D'Aco K."/>
            <person name="Daza R."/>
            <person name="De Haan G."/>
            <person name="DeGray S."/>
            <person name="DeMaso C."/>
            <person name="Dhargay N."/>
            <person name="Dooley K."/>
            <person name="Dooley E."/>
            <person name="Doricent M."/>
            <person name="Dorje P."/>
            <person name="Dorjee K."/>
            <person name="Dupes A."/>
            <person name="Elong R."/>
            <person name="Falk J."/>
            <person name="Farina A."/>
            <person name="Faro S."/>
            <person name="Ferguson D."/>
            <person name="Fisher S."/>
            <person name="Foley C.D."/>
            <person name="Franke A."/>
            <person name="Friedrich D."/>
            <person name="Gadbois L."/>
            <person name="Gearin G."/>
            <person name="Gearin C.R."/>
            <person name="Giannoukos G."/>
            <person name="Goode T."/>
            <person name="Graham J."/>
            <person name="Grandbois E."/>
            <person name="Grewal S."/>
            <person name="Gyaltsen K."/>
            <person name="Hafez N."/>
            <person name="Hagos B."/>
            <person name="Hall J."/>
            <person name="Henson C."/>
            <person name="Hollinger A."/>
            <person name="Honan T."/>
            <person name="Huard M.D."/>
            <person name="Hughes L."/>
            <person name="Hurhula B."/>
            <person name="Husby M.E."/>
            <person name="Kamat A."/>
            <person name="Kanga B."/>
            <person name="Kashin S."/>
            <person name="Khazanovich D."/>
            <person name="Kisner P."/>
            <person name="Lance K."/>
            <person name="Lara M."/>
            <person name="Lee W."/>
            <person name="Lennon N."/>
            <person name="Letendre F."/>
            <person name="LeVine R."/>
            <person name="Lipovsky A."/>
            <person name="Liu X."/>
            <person name="Liu J."/>
            <person name="Liu S."/>
            <person name="Lokyitsang T."/>
            <person name="Lokyitsang Y."/>
            <person name="Lubonja R."/>
            <person name="Lui A."/>
            <person name="MacDonald P."/>
            <person name="Magnisalis V."/>
            <person name="Maru K."/>
            <person name="Matthews C."/>
            <person name="McCusker W."/>
            <person name="McDonough S."/>
            <person name="Mehta T."/>
            <person name="Meldrim J."/>
            <person name="Meneus L."/>
            <person name="Mihai O."/>
            <person name="Mihalev A."/>
            <person name="Mihova T."/>
            <person name="Mittelman R."/>
            <person name="Mlenga V."/>
            <person name="Montmayeur A."/>
            <person name="Mulrain L."/>
            <person name="Navidi A."/>
            <person name="Naylor J."/>
            <person name="Negash T."/>
            <person name="Nguyen T."/>
            <person name="Nguyen N."/>
            <person name="Nicol R."/>
            <person name="Norbu C."/>
            <person name="Norbu N."/>
            <person name="Novod N."/>
            <person name="O'Neill B."/>
            <person name="Osman S."/>
            <person name="Markiewicz E."/>
            <person name="Oyono O.L."/>
            <person name="Patti C."/>
            <person name="Phunkhang P."/>
            <person name="Pierre F."/>
            <person name="Priest M."/>
            <person name="Raghuraman S."/>
            <person name="Rege F."/>
            <person name="Reyes R."/>
            <person name="Rise C."/>
            <person name="Rogov P."/>
            <person name="Ross K."/>
            <person name="Ryan E."/>
            <person name="Settipalli S."/>
            <person name="Shea T."/>
            <person name="Sherpa N."/>
            <person name="Shi L."/>
            <person name="Shih D."/>
            <person name="Sparrow T."/>
            <person name="Spaulding J."/>
            <person name="Stalker J."/>
            <person name="Stange-Thomann N."/>
            <person name="Stavropoulos S."/>
            <person name="Stone C."/>
            <person name="Strader C."/>
            <person name="Tesfaye S."/>
            <person name="Thomson T."/>
            <person name="Thoulutsang Y."/>
            <person name="Thoulutsang D."/>
            <person name="Topham K."/>
            <person name="Topping I."/>
            <person name="Tsamla T."/>
            <person name="Vassiliev H."/>
            <person name="Vo A."/>
            <person name="Wangchuk T."/>
            <person name="Wangdi T."/>
            <person name="Weiand M."/>
            <person name="Wilkinson J."/>
            <person name="Wilson A."/>
            <person name="Yadav S."/>
            <person name="Young G."/>
            <person name="Yu Q."/>
            <person name="Zembek L."/>
            <person name="Zhong D."/>
            <person name="Zimmer A."/>
            <person name="Zwirko Z."/>
            <person name="Jaffe D.B."/>
            <person name="Alvarez P."/>
            <person name="Brockman W."/>
            <person name="Butler J."/>
            <person name="Chin C."/>
            <person name="Gnerre S."/>
            <person name="MacCallum I."/>
            <person name="Graves J.A."/>
            <person name="Ponting C.P."/>
            <person name="Breen M."/>
            <person name="Samollow P.B."/>
            <person name="Lander E.S."/>
            <person name="Lindblad-Toh K."/>
        </authorList>
    </citation>
    <scope>NUCLEOTIDE SEQUENCE [LARGE SCALE GENOMIC DNA]</scope>
</reference>
<dbReference type="InParanoid" id="A0A5F8HA70"/>
<reference evidence="6" key="3">
    <citation type="submission" date="2025-09" db="UniProtKB">
        <authorList>
            <consortium name="Ensembl"/>
        </authorList>
    </citation>
    <scope>IDENTIFICATION</scope>
</reference>
<dbReference type="SMART" id="SM00406">
    <property type="entry name" value="IGv"/>
    <property type="match status" value="1"/>
</dbReference>
<dbReference type="InterPro" id="IPR013783">
    <property type="entry name" value="Ig-like_fold"/>
</dbReference>
<name>A0A5F8HA70_MONDO</name>